<keyword evidence="2" id="KW-1185">Reference proteome</keyword>
<organism evidence="1 2">
    <name type="scientific">Trichonephila inaurata madagascariensis</name>
    <dbReference type="NCBI Taxonomy" id="2747483"/>
    <lineage>
        <taxon>Eukaryota</taxon>
        <taxon>Metazoa</taxon>
        <taxon>Ecdysozoa</taxon>
        <taxon>Arthropoda</taxon>
        <taxon>Chelicerata</taxon>
        <taxon>Arachnida</taxon>
        <taxon>Araneae</taxon>
        <taxon>Araneomorphae</taxon>
        <taxon>Entelegynae</taxon>
        <taxon>Araneoidea</taxon>
        <taxon>Nephilidae</taxon>
        <taxon>Trichonephila</taxon>
        <taxon>Trichonephila inaurata</taxon>
    </lineage>
</organism>
<dbReference type="EMBL" id="BMAV01001812">
    <property type="protein sequence ID" value="GFY40288.1"/>
    <property type="molecule type" value="Genomic_DNA"/>
</dbReference>
<sequence>MIFGDVVVPTLRRMNLVVIAARICNDPKVKAFMKNYGPVSFAIPDKELRTFLNGPLPDSTHQVMYKLRIAELKDIFYSSSETPVSTRNFASPEYYTDFNMYGFTTDDLPSTLWEEMVSKKISCLPLPNILERELMPVIRCICLEIDRWQKDHKNISELDFLELQNYISWTPQGKINRIDTAKSLIRDENIPICERYNLARHYGFLDDVVSLLKKMNEVDKFRSSRLGNQAWFAYSTNGTGENSIYNWFDAYGNPLNFSKFFSLSEPSQKVQWYNSFLNLKYIEYDDLRFCFSLLDKNEQENTLRQYSSKILQYYLVWPLQNEFLIVSKNIWPYMSIENCIDILHFIIYQRIMIGWKDFNYVGF</sequence>
<dbReference type="AlphaFoldDB" id="A0A8X6WS17"/>
<dbReference type="Proteomes" id="UP000886998">
    <property type="component" value="Unassembled WGS sequence"/>
</dbReference>
<comment type="caution">
    <text evidence="1">The sequence shown here is derived from an EMBL/GenBank/DDBJ whole genome shotgun (WGS) entry which is preliminary data.</text>
</comment>
<evidence type="ECO:0000313" key="1">
    <source>
        <dbReference type="EMBL" id="GFY40288.1"/>
    </source>
</evidence>
<proteinExistence type="predicted"/>
<reference evidence="1" key="1">
    <citation type="submission" date="2020-08" db="EMBL/GenBank/DDBJ databases">
        <title>Multicomponent nature underlies the extraordinary mechanical properties of spider dragline silk.</title>
        <authorList>
            <person name="Kono N."/>
            <person name="Nakamura H."/>
            <person name="Mori M."/>
            <person name="Yoshida Y."/>
            <person name="Ohtoshi R."/>
            <person name="Malay A.D."/>
            <person name="Moran D.A.P."/>
            <person name="Tomita M."/>
            <person name="Numata K."/>
            <person name="Arakawa K."/>
        </authorList>
    </citation>
    <scope>NUCLEOTIDE SEQUENCE</scope>
</reference>
<gene>
    <name evidence="1" type="primary">NCL1_40015</name>
    <name evidence="1" type="ORF">TNIN_217941</name>
</gene>
<evidence type="ECO:0000313" key="2">
    <source>
        <dbReference type="Proteomes" id="UP000886998"/>
    </source>
</evidence>
<name>A0A8X6WS17_9ARAC</name>
<accession>A0A8X6WS17</accession>
<dbReference type="OrthoDB" id="6442499at2759"/>
<protein>
    <submittedName>
        <fullName evidence="1">Uncharacterized protein</fullName>
    </submittedName>
</protein>